<evidence type="ECO:0000313" key="6">
    <source>
        <dbReference type="Proteomes" id="UP000749646"/>
    </source>
</evidence>
<accession>A0A9P6LXU8</accession>
<dbReference type="EMBL" id="JAAAHW010007178">
    <property type="protein sequence ID" value="KAF9950482.1"/>
    <property type="molecule type" value="Genomic_DNA"/>
</dbReference>
<evidence type="ECO:0000256" key="2">
    <source>
        <dbReference type="ARBA" id="ARBA00004613"/>
    </source>
</evidence>
<name>A0A9P6LXU8_9FUNG</name>
<comment type="subcellular location">
    <subcellularLocation>
        <location evidence="1">Host cell</location>
    </subcellularLocation>
    <subcellularLocation>
        <location evidence="2">Secreted</location>
    </subcellularLocation>
</comment>
<feature type="domain" description="Crinkler effector protein N-terminal" evidence="4">
    <location>
        <begin position="5"/>
        <end position="109"/>
    </location>
</feature>
<dbReference type="GO" id="GO:0005576">
    <property type="term" value="C:extracellular region"/>
    <property type="evidence" value="ECO:0007669"/>
    <property type="project" value="UniProtKB-SubCell"/>
</dbReference>
<dbReference type="AlphaFoldDB" id="A0A9P6LXU8"/>
<dbReference type="GO" id="GO:0043657">
    <property type="term" value="C:host cell"/>
    <property type="evidence" value="ECO:0007669"/>
    <property type="project" value="UniProtKB-SubCell"/>
</dbReference>
<proteinExistence type="predicted"/>
<dbReference type="Pfam" id="PF20147">
    <property type="entry name" value="Crinkler"/>
    <property type="match status" value="1"/>
</dbReference>
<keyword evidence="3" id="KW-0964">Secreted</keyword>
<comment type="caution">
    <text evidence="5">The sequence shown here is derived from an EMBL/GenBank/DDBJ whole genome shotgun (WGS) entry which is preliminary data.</text>
</comment>
<reference evidence="5" key="1">
    <citation type="journal article" date="2020" name="Fungal Divers.">
        <title>Resolving the Mortierellaceae phylogeny through synthesis of multi-gene phylogenetics and phylogenomics.</title>
        <authorList>
            <person name="Vandepol N."/>
            <person name="Liber J."/>
            <person name="Desiro A."/>
            <person name="Na H."/>
            <person name="Kennedy M."/>
            <person name="Barry K."/>
            <person name="Grigoriev I.V."/>
            <person name="Miller A.N."/>
            <person name="O'Donnell K."/>
            <person name="Stajich J.E."/>
            <person name="Bonito G."/>
        </authorList>
    </citation>
    <scope>NUCLEOTIDE SEQUENCE</scope>
    <source>
        <strain evidence="5">MES-2147</strain>
    </source>
</reference>
<organism evidence="5 6">
    <name type="scientific">Modicella reniformis</name>
    <dbReference type="NCBI Taxonomy" id="1440133"/>
    <lineage>
        <taxon>Eukaryota</taxon>
        <taxon>Fungi</taxon>
        <taxon>Fungi incertae sedis</taxon>
        <taxon>Mucoromycota</taxon>
        <taxon>Mortierellomycotina</taxon>
        <taxon>Mortierellomycetes</taxon>
        <taxon>Mortierellales</taxon>
        <taxon>Mortierellaceae</taxon>
        <taxon>Modicella</taxon>
    </lineage>
</organism>
<dbReference type="OrthoDB" id="2673191at2759"/>
<feature type="non-terminal residue" evidence="5">
    <location>
        <position position="113"/>
    </location>
</feature>
<evidence type="ECO:0000313" key="5">
    <source>
        <dbReference type="EMBL" id="KAF9950482.1"/>
    </source>
</evidence>
<evidence type="ECO:0000259" key="4">
    <source>
        <dbReference type="Pfam" id="PF20147"/>
    </source>
</evidence>
<evidence type="ECO:0000256" key="1">
    <source>
        <dbReference type="ARBA" id="ARBA00004340"/>
    </source>
</evidence>
<keyword evidence="6" id="KW-1185">Reference proteome</keyword>
<sequence>MANDLTIWCMVDCESTSAAFKVKLSPTDDVADLRKLIKTEKPKRFANVDADELTLWKVSIPVVIAHKHENITLNSLDPKNKGDELHPTDELEDVFNGQPTKKTIHILVQLPPT</sequence>
<protein>
    <recommendedName>
        <fullName evidence="4">Crinkler effector protein N-terminal domain-containing protein</fullName>
    </recommendedName>
</protein>
<dbReference type="Proteomes" id="UP000749646">
    <property type="component" value="Unassembled WGS sequence"/>
</dbReference>
<gene>
    <name evidence="5" type="ORF">BGZ65_006591</name>
</gene>
<evidence type="ECO:0000256" key="3">
    <source>
        <dbReference type="ARBA" id="ARBA00022525"/>
    </source>
</evidence>
<dbReference type="InterPro" id="IPR045379">
    <property type="entry name" value="Crinkler_N"/>
</dbReference>